<protein>
    <recommendedName>
        <fullName evidence="2">Aspartate aminotransferase</fullName>
    </recommendedName>
</protein>
<dbReference type="InterPro" id="IPR015422">
    <property type="entry name" value="PyrdxlP-dep_Trfase_small"/>
</dbReference>
<dbReference type="Gene3D" id="3.90.1150.10">
    <property type="entry name" value="Aspartate Aminotransferase, domain 1"/>
    <property type="match status" value="1"/>
</dbReference>
<accession>K1SDX6</accession>
<feature type="non-terminal residue" evidence="1">
    <location>
        <position position="1"/>
    </location>
</feature>
<evidence type="ECO:0000313" key="1">
    <source>
        <dbReference type="EMBL" id="EKC55753.1"/>
    </source>
</evidence>
<gene>
    <name evidence="1" type="ORF">OBE_11406</name>
</gene>
<dbReference type="EMBL" id="AJWZ01007855">
    <property type="protein sequence ID" value="EKC55753.1"/>
    <property type="molecule type" value="Genomic_DNA"/>
</dbReference>
<proteinExistence type="predicted"/>
<organism evidence="1">
    <name type="scientific">human gut metagenome</name>
    <dbReference type="NCBI Taxonomy" id="408170"/>
    <lineage>
        <taxon>unclassified sequences</taxon>
        <taxon>metagenomes</taxon>
        <taxon>organismal metagenomes</taxon>
    </lineage>
</organism>
<reference evidence="1" key="1">
    <citation type="journal article" date="2013" name="Environ. Microbiol.">
        <title>Microbiota from the distal guts of lean and obese adolescents exhibit partial functional redundancy besides clear differences in community structure.</title>
        <authorList>
            <person name="Ferrer M."/>
            <person name="Ruiz A."/>
            <person name="Lanza F."/>
            <person name="Haange S.B."/>
            <person name="Oberbach A."/>
            <person name="Till H."/>
            <person name="Bargiela R."/>
            <person name="Campoy C."/>
            <person name="Segura M.T."/>
            <person name="Richter M."/>
            <person name="von Bergen M."/>
            <person name="Seifert J."/>
            <person name="Suarez A."/>
        </authorList>
    </citation>
    <scope>NUCLEOTIDE SEQUENCE</scope>
</reference>
<evidence type="ECO:0008006" key="2">
    <source>
        <dbReference type="Google" id="ProtNLM"/>
    </source>
</evidence>
<name>K1SDX6_9ZZZZ</name>
<dbReference type="AlphaFoldDB" id="K1SDX6"/>
<comment type="caution">
    <text evidence="1">The sequence shown here is derived from an EMBL/GenBank/DDBJ whole genome shotgun (WGS) entry which is preliminary data.</text>
</comment>
<sequence>FSAGEPFYATEGKGLSEIRIAYVLKQEDLERAMDLLALGIQKYNETH</sequence>